<dbReference type="WBParaSite" id="GPUH_0002011501-mRNA-1">
    <property type="protein sequence ID" value="GPUH_0002011501-mRNA-1"/>
    <property type="gene ID" value="GPUH_0002011501"/>
</dbReference>
<evidence type="ECO:0000313" key="1">
    <source>
        <dbReference type="EMBL" id="VDN31063.1"/>
    </source>
</evidence>
<accession>A0A183EGJ9</accession>
<organism evidence="5">
    <name type="scientific">Gongylonema pulchrum</name>
    <dbReference type="NCBI Taxonomy" id="637853"/>
    <lineage>
        <taxon>Eukaryota</taxon>
        <taxon>Metazoa</taxon>
        <taxon>Ecdysozoa</taxon>
        <taxon>Nematoda</taxon>
        <taxon>Chromadorea</taxon>
        <taxon>Rhabditida</taxon>
        <taxon>Spirurina</taxon>
        <taxon>Spiruromorpha</taxon>
        <taxon>Spiruroidea</taxon>
        <taxon>Gongylonematidae</taxon>
        <taxon>Gongylonema</taxon>
    </lineage>
</organism>
<proteinExistence type="predicted"/>
<dbReference type="Proteomes" id="UP000271098">
    <property type="component" value="Unassembled WGS sequence"/>
</dbReference>
<dbReference type="EMBL" id="UYRT01089744">
    <property type="protein sequence ID" value="VDN35284.1"/>
    <property type="molecule type" value="Genomic_DNA"/>
</dbReference>
<gene>
    <name evidence="1" type="ORF">GPUH_LOCUS18110</name>
    <name evidence="2" type="ORF">GPUH_LOCUS20090</name>
</gene>
<protein>
    <submittedName>
        <fullName evidence="4 5">Protein kinase domain-containing protein</fullName>
    </submittedName>
</protein>
<sequence>MVIGRHGPESRIIYLIDYGMAREYAIWEEGCVRIRRQREHVLMRAGLKNEQQGIRTNNSLMDRTRKCSSIRRFNVRQAH</sequence>
<reference evidence="1 3" key="2">
    <citation type="submission" date="2018-11" db="EMBL/GenBank/DDBJ databases">
        <authorList>
            <consortium name="Pathogen Informatics"/>
        </authorList>
    </citation>
    <scope>NUCLEOTIDE SEQUENCE [LARGE SCALE GENOMIC DNA]</scope>
</reference>
<evidence type="ECO:0000313" key="2">
    <source>
        <dbReference type="EMBL" id="VDN35284.1"/>
    </source>
</evidence>
<name>A0A183EGJ9_9BILA</name>
<evidence type="ECO:0000313" key="5">
    <source>
        <dbReference type="WBParaSite" id="GPUH_0002011501-mRNA-1"/>
    </source>
</evidence>
<evidence type="ECO:0000313" key="3">
    <source>
        <dbReference type="Proteomes" id="UP000271098"/>
    </source>
</evidence>
<dbReference type="AlphaFoldDB" id="A0A183EGJ9"/>
<dbReference type="WBParaSite" id="GPUH_0001813501-mRNA-1">
    <property type="protein sequence ID" value="GPUH_0001813501-mRNA-1"/>
    <property type="gene ID" value="GPUH_0001813501"/>
</dbReference>
<reference evidence="4 5" key="1">
    <citation type="submission" date="2016-06" db="UniProtKB">
        <authorList>
            <consortium name="WormBaseParasite"/>
        </authorList>
    </citation>
    <scope>IDENTIFICATION</scope>
</reference>
<keyword evidence="3" id="KW-1185">Reference proteome</keyword>
<dbReference type="EMBL" id="UYRT01086219">
    <property type="protein sequence ID" value="VDN31063.1"/>
    <property type="molecule type" value="Genomic_DNA"/>
</dbReference>
<evidence type="ECO:0000313" key="4">
    <source>
        <dbReference type="WBParaSite" id="GPUH_0001813501-mRNA-1"/>
    </source>
</evidence>